<keyword evidence="1" id="KW-1133">Transmembrane helix</keyword>
<gene>
    <name evidence="2" type="ORF">DPCES_4467</name>
</gene>
<keyword evidence="1" id="KW-0472">Membrane</keyword>
<evidence type="ECO:0000313" key="2">
    <source>
        <dbReference type="EMBL" id="CDX04353.1"/>
    </source>
</evidence>
<protein>
    <submittedName>
        <fullName evidence="2">Uncharacterized protein</fullName>
    </submittedName>
</protein>
<feature type="transmembrane region" description="Helical" evidence="1">
    <location>
        <begin position="55"/>
        <end position="73"/>
    </location>
</feature>
<organism evidence="2">
    <name type="scientific">Desulfitobacterium hafniense</name>
    <name type="common">Desulfitobacterium frappieri</name>
    <dbReference type="NCBI Taxonomy" id="49338"/>
    <lineage>
        <taxon>Bacteria</taxon>
        <taxon>Bacillati</taxon>
        <taxon>Bacillota</taxon>
        <taxon>Clostridia</taxon>
        <taxon>Eubacteriales</taxon>
        <taxon>Desulfitobacteriaceae</taxon>
        <taxon>Desulfitobacterium</taxon>
    </lineage>
</organism>
<reference evidence="2" key="1">
    <citation type="submission" date="2014-07" db="EMBL/GenBank/DDBJ databases">
        <authorList>
            <person name="Hornung V.Bastian."/>
        </authorList>
    </citation>
    <scope>NUCLEOTIDE SEQUENCE</scope>
    <source>
        <strain evidence="2">PCE-S</strain>
    </source>
</reference>
<dbReference type="AlphaFoldDB" id="A0A098B653"/>
<sequence>MGAAGVYGLKHKVIKKRIGENPYSLKYKLLIIFVNHLGLGGYIPLFNSITDQIRAFMALYFFHDACFMSFYSFNADR</sequence>
<keyword evidence="1" id="KW-0812">Transmembrane</keyword>
<proteinExistence type="predicted"/>
<feature type="transmembrane region" description="Helical" evidence="1">
    <location>
        <begin position="25"/>
        <end position="43"/>
    </location>
</feature>
<name>A0A098B653_DESHA</name>
<accession>A0A098B653</accession>
<evidence type="ECO:0000256" key="1">
    <source>
        <dbReference type="SAM" id="Phobius"/>
    </source>
</evidence>
<dbReference type="EMBL" id="LK996017">
    <property type="protein sequence ID" value="CDX04353.1"/>
    <property type="molecule type" value="Genomic_DNA"/>
</dbReference>